<evidence type="ECO:0000256" key="5">
    <source>
        <dbReference type="ARBA" id="ARBA00048488"/>
    </source>
</evidence>
<dbReference type="HAMAP" id="MF_01400">
    <property type="entry name" value="MsrB"/>
    <property type="match status" value="1"/>
</dbReference>
<dbReference type="InterPro" id="IPR002579">
    <property type="entry name" value="Met_Sox_Rdtase_MsrB_dom"/>
</dbReference>
<dbReference type="NCBIfam" id="TIGR00357">
    <property type="entry name" value="peptide-methionine (R)-S-oxide reductase MsrB"/>
    <property type="match status" value="1"/>
</dbReference>
<dbReference type="InterPro" id="IPR036509">
    <property type="entry name" value="Met_Sox_Rdtase_MsrA_sf"/>
</dbReference>
<sequence length="335" mass="38760">MKNIIFIHKKIKNKGDSMKNIKKAIFAGGCFWCMVKPFFKYDGVLDVIVGYTGGKLKNPSYEQVCNGGTGHYEAVEITYDEDIITYEELVDTFFKSIDPTDNEGQFFDKGESYKTVIFYSDEAQKDIDIKYKENLEKSNRFDKPIATDIKPAKVFYKAEDYHQGYYIKNPLRYKAYYKGSGREHFLESVWRTSKNEKEKLKNSLNRLQYIVTQENGTEPPFDNEYDNHFEDGIYVDIISKKPLFSSKDKFKCSCGWPAFSKPINGGYVKEKEDLSHGMMRIEVRSASSNAHLGHVFDDGPKELGGLRYCINSAALEFIPRDKIDELGYSRYKKYV</sequence>
<dbReference type="InterPro" id="IPR011057">
    <property type="entry name" value="Mss4-like_sf"/>
</dbReference>
<comment type="caution">
    <text evidence="7">Lacks conserved residue(s) required for the propagation of feature annotation.</text>
</comment>
<evidence type="ECO:0000256" key="7">
    <source>
        <dbReference type="HAMAP-Rule" id="MF_01400"/>
    </source>
</evidence>
<evidence type="ECO:0000256" key="4">
    <source>
        <dbReference type="ARBA" id="ARBA00047806"/>
    </source>
</evidence>
<evidence type="ECO:0000313" key="10">
    <source>
        <dbReference type="EMBL" id="NEU05816.1"/>
    </source>
</evidence>
<protein>
    <recommendedName>
        <fullName evidence="7 8">Multifunctional fusion protein</fullName>
    </recommendedName>
    <domain>
        <recommendedName>
            <fullName evidence="8">Peptide methionine sulfoxide reductase MsrA</fullName>
            <shortName evidence="8">Protein-methionine-S-oxide reductase</shortName>
            <ecNumber evidence="8">1.8.4.11</ecNumber>
        </recommendedName>
        <alternativeName>
            <fullName evidence="8">Peptide-methionine (S)-S-oxide reductase</fullName>
            <shortName evidence="8">Peptide Met(O) reductase</shortName>
        </alternativeName>
    </domain>
    <domain>
        <recommendedName>
            <fullName evidence="7">Peptide methionine sulfoxide reductase MsrB</fullName>
            <ecNumber evidence="7">1.8.4.12</ecNumber>
        </recommendedName>
        <alternativeName>
            <fullName evidence="7">Peptide-methionine (R)-S-oxide reductase</fullName>
        </alternativeName>
    </domain>
</protein>
<dbReference type="NCBIfam" id="TIGR00401">
    <property type="entry name" value="msrA"/>
    <property type="match status" value="1"/>
</dbReference>
<dbReference type="PANTHER" id="PTHR43774">
    <property type="entry name" value="PEPTIDE METHIONINE SULFOXIDE REDUCTASE"/>
    <property type="match status" value="1"/>
</dbReference>
<accession>A0A6M0H512</accession>
<organism evidence="10 11">
    <name type="scientific">Clostridium senegalense</name>
    <dbReference type="NCBI Taxonomy" id="1465809"/>
    <lineage>
        <taxon>Bacteria</taxon>
        <taxon>Bacillati</taxon>
        <taxon>Bacillota</taxon>
        <taxon>Clostridia</taxon>
        <taxon>Eubacteriales</taxon>
        <taxon>Clostridiaceae</taxon>
        <taxon>Clostridium</taxon>
    </lineage>
</organism>
<dbReference type="PANTHER" id="PTHR43774:SF1">
    <property type="entry name" value="PEPTIDE METHIONINE SULFOXIDE REDUCTASE MSRA 2"/>
    <property type="match status" value="1"/>
</dbReference>
<feature type="domain" description="MsrB" evidence="9">
    <location>
        <begin position="197"/>
        <end position="320"/>
    </location>
</feature>
<reference evidence="10 11" key="1">
    <citation type="submission" date="2020-02" db="EMBL/GenBank/DDBJ databases">
        <title>Genome assembly of a novel Clostridium senegalense strain.</title>
        <authorList>
            <person name="Gupta T.B."/>
            <person name="Jauregui R."/>
            <person name="Maclean P."/>
            <person name="Nawarathana A."/>
            <person name="Brightwell G."/>
        </authorList>
    </citation>
    <scope>NUCLEOTIDE SEQUENCE [LARGE SCALE GENOMIC DNA]</scope>
    <source>
        <strain evidence="10 11">AGRFS4</strain>
    </source>
</reference>
<dbReference type="HAMAP" id="MF_01401">
    <property type="entry name" value="MsrA"/>
    <property type="match status" value="1"/>
</dbReference>
<dbReference type="GO" id="GO:0033743">
    <property type="term" value="F:peptide-methionine (R)-S-oxide reductase activity"/>
    <property type="evidence" value="ECO:0007669"/>
    <property type="project" value="UniProtKB-UniRule"/>
</dbReference>
<dbReference type="EMBL" id="JAAGPU010000026">
    <property type="protein sequence ID" value="NEU05816.1"/>
    <property type="molecule type" value="Genomic_DNA"/>
</dbReference>
<dbReference type="EC" id="1.8.4.12" evidence="7"/>
<dbReference type="EC" id="1.8.4.11" evidence="8"/>
<keyword evidence="2 7" id="KW-0560">Oxidoreductase</keyword>
<comment type="catalytic activity">
    <reaction evidence="6 8">
        <text>[thioredoxin]-disulfide + L-methionine + H2O = L-methionine (S)-S-oxide + [thioredoxin]-dithiol</text>
        <dbReference type="Rhea" id="RHEA:19993"/>
        <dbReference type="Rhea" id="RHEA-COMP:10698"/>
        <dbReference type="Rhea" id="RHEA-COMP:10700"/>
        <dbReference type="ChEBI" id="CHEBI:15377"/>
        <dbReference type="ChEBI" id="CHEBI:29950"/>
        <dbReference type="ChEBI" id="CHEBI:50058"/>
        <dbReference type="ChEBI" id="CHEBI:57844"/>
        <dbReference type="ChEBI" id="CHEBI:58772"/>
        <dbReference type="EC" id="1.8.4.11"/>
    </reaction>
</comment>
<dbReference type="Pfam" id="PF01641">
    <property type="entry name" value="SelR"/>
    <property type="match status" value="1"/>
</dbReference>
<comment type="similarity">
    <text evidence="7">Belongs to the MsrB Met sulfoxide reductase family.</text>
</comment>
<feature type="active site" evidence="8">
    <location>
        <position position="30"/>
    </location>
</feature>
<dbReference type="SUPFAM" id="SSF55068">
    <property type="entry name" value="Peptide methionine sulfoxide reductase"/>
    <property type="match status" value="1"/>
</dbReference>
<keyword evidence="11" id="KW-1185">Reference proteome</keyword>
<comment type="similarity">
    <text evidence="1 8">Belongs to the MsrA Met sulfoxide reductase family.</text>
</comment>
<evidence type="ECO:0000256" key="8">
    <source>
        <dbReference type="HAMAP-Rule" id="MF_01401"/>
    </source>
</evidence>
<dbReference type="PROSITE" id="PS51790">
    <property type="entry name" value="MSRB"/>
    <property type="match status" value="1"/>
</dbReference>
<dbReference type="Gene3D" id="2.170.150.20">
    <property type="entry name" value="Peptide methionine sulfoxide reductase"/>
    <property type="match status" value="1"/>
</dbReference>
<dbReference type="Pfam" id="PF01625">
    <property type="entry name" value="PMSR"/>
    <property type="match status" value="1"/>
</dbReference>
<comment type="caution">
    <text evidence="10">The sequence shown here is derived from an EMBL/GenBank/DDBJ whole genome shotgun (WGS) entry which is preliminary data.</text>
</comment>
<keyword evidence="3" id="KW-0511">Multifunctional enzyme</keyword>
<evidence type="ECO:0000256" key="6">
    <source>
        <dbReference type="ARBA" id="ARBA00048782"/>
    </source>
</evidence>
<dbReference type="GO" id="GO:0008113">
    <property type="term" value="F:peptide-methionine (S)-S-oxide reductase activity"/>
    <property type="evidence" value="ECO:0007669"/>
    <property type="project" value="UniProtKB-UniRule"/>
</dbReference>
<evidence type="ECO:0000259" key="9">
    <source>
        <dbReference type="PROSITE" id="PS51790"/>
    </source>
</evidence>
<gene>
    <name evidence="7 10" type="primary">msrB</name>
    <name evidence="8" type="synonym">msrA</name>
    <name evidence="10" type="ORF">G3M99_13350</name>
</gene>
<evidence type="ECO:0000256" key="3">
    <source>
        <dbReference type="ARBA" id="ARBA00023268"/>
    </source>
</evidence>
<dbReference type="Proteomes" id="UP000481872">
    <property type="component" value="Unassembled WGS sequence"/>
</dbReference>
<evidence type="ECO:0000256" key="2">
    <source>
        <dbReference type="ARBA" id="ARBA00023002"/>
    </source>
</evidence>
<dbReference type="InterPro" id="IPR002569">
    <property type="entry name" value="Met_Sox_Rdtase_MsrA_dom"/>
</dbReference>
<dbReference type="FunFam" id="2.170.150.20:FF:000003">
    <property type="entry name" value="Peptide methionine sulfoxide reductase MsrB"/>
    <property type="match status" value="1"/>
</dbReference>
<evidence type="ECO:0000256" key="1">
    <source>
        <dbReference type="ARBA" id="ARBA00005591"/>
    </source>
</evidence>
<dbReference type="Gene3D" id="3.30.1060.10">
    <property type="entry name" value="Peptide methionine sulphoxide reductase MsrA"/>
    <property type="match status" value="1"/>
</dbReference>
<comment type="catalytic activity">
    <reaction evidence="5 7">
        <text>L-methionyl-[protein] + [thioredoxin]-disulfide + H2O = L-methionyl-(R)-S-oxide-[protein] + [thioredoxin]-dithiol</text>
        <dbReference type="Rhea" id="RHEA:24164"/>
        <dbReference type="Rhea" id="RHEA-COMP:10698"/>
        <dbReference type="Rhea" id="RHEA-COMP:10700"/>
        <dbReference type="Rhea" id="RHEA-COMP:12313"/>
        <dbReference type="Rhea" id="RHEA-COMP:12314"/>
        <dbReference type="ChEBI" id="CHEBI:15377"/>
        <dbReference type="ChEBI" id="CHEBI:16044"/>
        <dbReference type="ChEBI" id="CHEBI:29950"/>
        <dbReference type="ChEBI" id="CHEBI:45764"/>
        <dbReference type="ChEBI" id="CHEBI:50058"/>
        <dbReference type="EC" id="1.8.4.12"/>
    </reaction>
</comment>
<feature type="active site" description="Nucleophile" evidence="7">
    <location>
        <position position="309"/>
    </location>
</feature>
<dbReference type="AlphaFoldDB" id="A0A6M0H512"/>
<proteinExistence type="inferred from homology"/>
<dbReference type="SUPFAM" id="SSF51316">
    <property type="entry name" value="Mss4-like"/>
    <property type="match status" value="1"/>
</dbReference>
<comment type="function">
    <text evidence="8">Has an important function as a repair enzyme for proteins that have been inactivated by oxidation. Catalyzes the reversible oxidation-reduction of methionine sulfoxide in proteins to methionine.</text>
</comment>
<evidence type="ECO:0000313" key="11">
    <source>
        <dbReference type="Proteomes" id="UP000481872"/>
    </source>
</evidence>
<comment type="catalytic activity">
    <reaction evidence="4 8">
        <text>L-methionyl-[protein] + [thioredoxin]-disulfide + H2O = L-methionyl-(S)-S-oxide-[protein] + [thioredoxin]-dithiol</text>
        <dbReference type="Rhea" id="RHEA:14217"/>
        <dbReference type="Rhea" id="RHEA-COMP:10698"/>
        <dbReference type="Rhea" id="RHEA-COMP:10700"/>
        <dbReference type="Rhea" id="RHEA-COMP:12313"/>
        <dbReference type="Rhea" id="RHEA-COMP:12315"/>
        <dbReference type="ChEBI" id="CHEBI:15377"/>
        <dbReference type="ChEBI" id="CHEBI:16044"/>
        <dbReference type="ChEBI" id="CHEBI:29950"/>
        <dbReference type="ChEBI" id="CHEBI:44120"/>
        <dbReference type="ChEBI" id="CHEBI:50058"/>
        <dbReference type="EC" id="1.8.4.11"/>
    </reaction>
</comment>
<name>A0A6M0H512_9CLOT</name>